<dbReference type="CDD" id="cd02947">
    <property type="entry name" value="TRX_family"/>
    <property type="match status" value="1"/>
</dbReference>
<dbReference type="PROSITE" id="PS00194">
    <property type="entry name" value="THIOREDOXIN_1"/>
    <property type="match status" value="1"/>
</dbReference>
<sequence length="144" mass="15491">MDDSLVIPCPHCDTLNRVPAARLGAGGKCGRCGRALFTGHPIALDARRFERHAGAALPLLVDFWAAWCGPCRAMAPAFEAAARDMEPLARFAKVDTEAEQSLAARYGIQAIPTLVLFKGGREIARQSGAMPAQQLKAWLRAHLA</sequence>
<feature type="domain" description="Thioredoxin" evidence="6">
    <location>
        <begin position="36"/>
        <end position="144"/>
    </location>
</feature>
<keyword evidence="4" id="KW-1015">Disulfide bond</keyword>
<evidence type="ECO:0000313" key="7">
    <source>
        <dbReference type="EMBL" id="OIQ89151.1"/>
    </source>
</evidence>
<evidence type="ECO:0000259" key="6">
    <source>
        <dbReference type="PROSITE" id="PS51352"/>
    </source>
</evidence>
<dbReference type="Pfam" id="PF21352">
    <property type="entry name" value="Zn_ribbon_Thio2"/>
    <property type="match status" value="1"/>
</dbReference>
<dbReference type="AlphaFoldDB" id="A0A1J5RAU5"/>
<dbReference type="EC" id="1.8.1.8" evidence="7"/>
<keyword evidence="7" id="KW-0560">Oxidoreductase</keyword>
<keyword evidence="3" id="KW-0249">Electron transport</keyword>
<dbReference type="InterPro" id="IPR005746">
    <property type="entry name" value="Thioredoxin"/>
</dbReference>
<proteinExistence type="predicted"/>
<reference evidence="7" key="1">
    <citation type="submission" date="2016-10" db="EMBL/GenBank/DDBJ databases">
        <title>Sequence of Gallionella enrichment culture.</title>
        <authorList>
            <person name="Poehlein A."/>
            <person name="Muehling M."/>
            <person name="Daniel R."/>
        </authorList>
    </citation>
    <scope>NUCLEOTIDE SEQUENCE</scope>
</reference>
<dbReference type="FunFam" id="3.40.30.10:FF:000001">
    <property type="entry name" value="Thioredoxin"/>
    <property type="match status" value="1"/>
</dbReference>
<dbReference type="GO" id="GO:0046872">
    <property type="term" value="F:metal ion binding"/>
    <property type="evidence" value="ECO:0007669"/>
    <property type="project" value="UniProtKB-KW"/>
</dbReference>
<evidence type="ECO:0000256" key="5">
    <source>
        <dbReference type="ARBA" id="ARBA00023284"/>
    </source>
</evidence>
<dbReference type="InterPro" id="IPR036249">
    <property type="entry name" value="Thioredoxin-like_sf"/>
</dbReference>
<name>A0A1J5RAU5_9ZZZZ</name>
<dbReference type="PANTHER" id="PTHR45663">
    <property type="entry name" value="GEO12009P1"/>
    <property type="match status" value="1"/>
</dbReference>
<comment type="caution">
    <text evidence="7">The sequence shown here is derived from an EMBL/GenBank/DDBJ whole genome shotgun (WGS) entry which is preliminary data.</text>
</comment>
<dbReference type="GO" id="GO:0005829">
    <property type="term" value="C:cytosol"/>
    <property type="evidence" value="ECO:0007669"/>
    <property type="project" value="TreeGrafter"/>
</dbReference>
<evidence type="ECO:0000256" key="2">
    <source>
        <dbReference type="ARBA" id="ARBA00022723"/>
    </source>
</evidence>
<evidence type="ECO:0000256" key="1">
    <source>
        <dbReference type="ARBA" id="ARBA00022448"/>
    </source>
</evidence>
<dbReference type="InterPro" id="IPR049299">
    <property type="entry name" value="Thio2_N"/>
</dbReference>
<evidence type="ECO:0000256" key="4">
    <source>
        <dbReference type="ARBA" id="ARBA00023157"/>
    </source>
</evidence>
<evidence type="ECO:0000256" key="3">
    <source>
        <dbReference type="ARBA" id="ARBA00022982"/>
    </source>
</evidence>
<dbReference type="PROSITE" id="PS51352">
    <property type="entry name" value="THIOREDOXIN_2"/>
    <property type="match status" value="1"/>
</dbReference>
<dbReference type="NCBIfam" id="TIGR01068">
    <property type="entry name" value="thioredoxin"/>
    <property type="match status" value="1"/>
</dbReference>
<organism evidence="7">
    <name type="scientific">mine drainage metagenome</name>
    <dbReference type="NCBI Taxonomy" id="410659"/>
    <lineage>
        <taxon>unclassified sequences</taxon>
        <taxon>metagenomes</taxon>
        <taxon>ecological metagenomes</taxon>
    </lineage>
</organism>
<dbReference type="GO" id="GO:0045454">
    <property type="term" value="P:cell redox homeostasis"/>
    <property type="evidence" value="ECO:0007669"/>
    <property type="project" value="TreeGrafter"/>
</dbReference>
<dbReference type="SUPFAM" id="SSF52833">
    <property type="entry name" value="Thioredoxin-like"/>
    <property type="match status" value="1"/>
</dbReference>
<dbReference type="Gene3D" id="2.30.30.380">
    <property type="entry name" value="Zn-finger domain of Sec23/24"/>
    <property type="match status" value="1"/>
</dbReference>
<keyword evidence="1" id="KW-0813">Transport</keyword>
<dbReference type="Gene3D" id="3.40.30.10">
    <property type="entry name" value="Glutaredoxin"/>
    <property type="match status" value="1"/>
</dbReference>
<dbReference type="InterPro" id="IPR013766">
    <property type="entry name" value="Thioredoxin_domain"/>
</dbReference>
<dbReference type="PANTHER" id="PTHR45663:SF11">
    <property type="entry name" value="GEO12009P1"/>
    <property type="match status" value="1"/>
</dbReference>
<gene>
    <name evidence="7" type="primary">trxC_6</name>
    <name evidence="7" type="ORF">GALL_289720</name>
</gene>
<dbReference type="Pfam" id="PF00085">
    <property type="entry name" value="Thioredoxin"/>
    <property type="match status" value="1"/>
</dbReference>
<accession>A0A1J5RAU5</accession>
<keyword evidence="2" id="KW-0479">Metal-binding</keyword>
<dbReference type="GO" id="GO:0047134">
    <property type="term" value="F:protein-disulfide reductase [NAD(P)H] activity"/>
    <property type="evidence" value="ECO:0007669"/>
    <property type="project" value="UniProtKB-EC"/>
</dbReference>
<dbReference type="NCBIfam" id="NF008229">
    <property type="entry name" value="PRK10996.1"/>
    <property type="match status" value="1"/>
</dbReference>
<dbReference type="PRINTS" id="PR00421">
    <property type="entry name" value="THIOREDOXIN"/>
</dbReference>
<protein>
    <submittedName>
        <fullName evidence="7">Thioredoxin-2</fullName>
        <ecNumber evidence="7">1.8.1.8</ecNumber>
    </submittedName>
</protein>
<keyword evidence="5" id="KW-0676">Redox-active center</keyword>
<dbReference type="InterPro" id="IPR017937">
    <property type="entry name" value="Thioredoxin_CS"/>
</dbReference>
<dbReference type="EMBL" id="MLJW01000342">
    <property type="protein sequence ID" value="OIQ89151.1"/>
    <property type="molecule type" value="Genomic_DNA"/>
</dbReference>